<dbReference type="SMART" id="SM00614">
    <property type="entry name" value="ZnF_BED"/>
    <property type="match status" value="1"/>
</dbReference>
<comment type="caution">
    <text evidence="6">The sequence shown here is derived from an EMBL/GenBank/DDBJ whole genome shotgun (WGS) entry which is preliminary data.</text>
</comment>
<dbReference type="OrthoDB" id="1271298at2759"/>
<reference evidence="6" key="1">
    <citation type="submission" date="2021-06" db="EMBL/GenBank/DDBJ databases">
        <authorList>
            <person name="Kallberg Y."/>
            <person name="Tangrot J."/>
            <person name="Rosling A."/>
        </authorList>
    </citation>
    <scope>NUCLEOTIDE SEQUENCE</scope>
    <source>
        <strain evidence="6">MA453B</strain>
    </source>
</reference>
<dbReference type="PANTHER" id="PTHR46481:SF10">
    <property type="entry name" value="ZINC FINGER BED DOMAIN-CONTAINING PROTEIN 39"/>
    <property type="match status" value="1"/>
</dbReference>
<dbReference type="Proteomes" id="UP000789405">
    <property type="component" value="Unassembled WGS sequence"/>
</dbReference>
<protein>
    <submittedName>
        <fullName evidence="6">21181_t:CDS:1</fullName>
    </submittedName>
</protein>
<dbReference type="PANTHER" id="PTHR46481">
    <property type="entry name" value="ZINC FINGER BED DOMAIN-CONTAINING PROTEIN 4"/>
    <property type="match status" value="1"/>
</dbReference>
<evidence type="ECO:0000313" key="6">
    <source>
        <dbReference type="EMBL" id="CAG8641835.1"/>
    </source>
</evidence>
<dbReference type="SUPFAM" id="SSF57667">
    <property type="entry name" value="beta-beta-alpha zinc fingers"/>
    <property type="match status" value="1"/>
</dbReference>
<dbReference type="EMBL" id="CAJVPY010005382">
    <property type="protein sequence ID" value="CAG8641835.1"/>
    <property type="molecule type" value="Genomic_DNA"/>
</dbReference>
<feature type="non-terminal residue" evidence="6">
    <location>
        <position position="579"/>
    </location>
</feature>
<organism evidence="6 7">
    <name type="scientific">Dentiscutata erythropus</name>
    <dbReference type="NCBI Taxonomy" id="1348616"/>
    <lineage>
        <taxon>Eukaryota</taxon>
        <taxon>Fungi</taxon>
        <taxon>Fungi incertae sedis</taxon>
        <taxon>Mucoromycota</taxon>
        <taxon>Glomeromycotina</taxon>
        <taxon>Glomeromycetes</taxon>
        <taxon>Diversisporales</taxon>
        <taxon>Gigasporaceae</taxon>
        <taxon>Dentiscutata</taxon>
    </lineage>
</organism>
<dbReference type="SUPFAM" id="SSF53098">
    <property type="entry name" value="Ribonuclease H-like"/>
    <property type="match status" value="1"/>
</dbReference>
<evidence type="ECO:0000256" key="3">
    <source>
        <dbReference type="ARBA" id="ARBA00022771"/>
    </source>
</evidence>
<dbReference type="InterPro" id="IPR036236">
    <property type="entry name" value="Znf_C2H2_sf"/>
</dbReference>
<keyword evidence="3" id="KW-0863">Zinc-finger</keyword>
<name>A0A9N9GXH7_9GLOM</name>
<evidence type="ECO:0000313" key="7">
    <source>
        <dbReference type="Proteomes" id="UP000789405"/>
    </source>
</evidence>
<evidence type="ECO:0000256" key="5">
    <source>
        <dbReference type="ARBA" id="ARBA00023242"/>
    </source>
</evidence>
<gene>
    <name evidence="6" type="ORF">DERYTH_LOCUS9699</name>
</gene>
<proteinExistence type="predicted"/>
<accession>A0A9N9GXH7</accession>
<dbReference type="GO" id="GO:0005634">
    <property type="term" value="C:nucleus"/>
    <property type="evidence" value="ECO:0007669"/>
    <property type="project" value="UniProtKB-SubCell"/>
</dbReference>
<keyword evidence="4" id="KW-0862">Zinc</keyword>
<keyword evidence="2" id="KW-0479">Metal-binding</keyword>
<keyword evidence="7" id="KW-1185">Reference proteome</keyword>
<evidence type="ECO:0000256" key="1">
    <source>
        <dbReference type="ARBA" id="ARBA00004123"/>
    </source>
</evidence>
<dbReference type="AlphaFoldDB" id="A0A9N9GXH7"/>
<sequence length="579" mass="67510">MAGKNLNQGLIQISDSNNENNLLVAENSLAQQSRQRFENNDRKSICWEYFEPFKVPKRGEITKCTIDGCNTKYLWRGSTSNLVGHLKTKHGIISTTTIQPPLTNNNSRNLELEVNLPVIKFIVSSVLPLNIVDNLKSSGLVNQQITSNIIEKQIDQVYDRLFSQLKSKIQQAKSVMLSISNNYHDYITITYDWLTENFEFRKILLHVNKLDSLNGDTLAHAILEALIKWELTNLKFISCNLIEYDFIDNYYMYDVNGKNEDISICMIGGSGDDLIRHSLKRWAEENSNTQEMSNIITAVVNAIDKFCSVIEFLKDNRVQRIINGVQIAEKISCDCNYHKIEFLTLIMKPFKQLINNYSNSNDNFIRENVGKFKNLLLDKLPFSIFFPELLRLFKPLEHIKVVTMRKLRDMLVNASNIFNEISQYVVTMTYQHYWELEILKSFLKFLINSYLDIHQKIGLFLDPHSKSIFINDEDVKKLVLDECQDYYSKTDNNSMQDLANEELERYNKLSQVIIKENDPCEWWQKSKHLYPGLATLAIKYLPLLKLDDEEVPLKNPDKFIDVYKNDEIIDKMTFLQYNM</sequence>
<keyword evidence="5" id="KW-0539">Nucleus</keyword>
<dbReference type="InterPro" id="IPR052035">
    <property type="entry name" value="ZnF_BED_domain_contain"/>
</dbReference>
<evidence type="ECO:0000256" key="4">
    <source>
        <dbReference type="ARBA" id="ARBA00022833"/>
    </source>
</evidence>
<dbReference type="InterPro" id="IPR012337">
    <property type="entry name" value="RNaseH-like_sf"/>
</dbReference>
<evidence type="ECO:0000256" key="2">
    <source>
        <dbReference type="ARBA" id="ARBA00022723"/>
    </source>
</evidence>
<dbReference type="GO" id="GO:0008270">
    <property type="term" value="F:zinc ion binding"/>
    <property type="evidence" value="ECO:0007669"/>
    <property type="project" value="UniProtKB-KW"/>
</dbReference>
<comment type="subcellular location">
    <subcellularLocation>
        <location evidence="1">Nucleus</location>
    </subcellularLocation>
</comment>